<dbReference type="PANTHER" id="PTHR34667">
    <property type="entry name" value="D-AMINOACYL-TRNA DEACYLASE"/>
    <property type="match status" value="1"/>
</dbReference>
<evidence type="ECO:0000256" key="3">
    <source>
        <dbReference type="ARBA" id="ARBA00022833"/>
    </source>
</evidence>
<dbReference type="GO" id="GO:0051499">
    <property type="term" value="F:D-aminoacyl-tRNA deacylase activity"/>
    <property type="evidence" value="ECO:0007669"/>
    <property type="project" value="UniProtKB-UniRule"/>
</dbReference>
<evidence type="ECO:0000256" key="5">
    <source>
        <dbReference type="SAM" id="MobiDB-lite"/>
    </source>
</evidence>
<sequence>MLGIVVSRADSASERIGEHLRSLADWEETTDDSRPDAEGGGAVYRLRDDEGRPDAELRVFDDLHIYLTGVEEAFDADLDCLAFVSRHAGDTGPLLTAHPTGNVGQAEYGGEDHRFARAAPGALKRVRESLDRYAPEDYDVGMECTHHGPTNLDTPSLFVEVGSDEAQWADDDAARAVARATLDLRDVDPTPERTLVGFGGGHYVPRFERVVRETDWAVGHVAADWGLDDLPEDPETYRAVLRRAFERSGATRVLVDGERSFLRETLADLGYEVVSETWTRETTGVPLALVERLEREVASVDEGLRFGALARDAGSVSESDDVADYTVLALPDDLLAEANGIDHETTLAAVRERSVAVATDEGGTRLAGPAVVPAAVENSSSEDDPVTPLVDALVGVLETTYDHVERGDEAVVVRDRAFDPDLARERGVSEGPAFGRLSAGETVEVDGRVVAPADVHRERERRFSLDALSDTRRTSSKDS</sequence>
<keyword evidence="1 4" id="KW-0479">Metal-binding</keyword>
<name>A0ABD5RJF3_9EURY</name>
<keyword evidence="2 4" id="KW-0378">Hydrolase</keyword>
<evidence type="ECO:0000256" key="4">
    <source>
        <dbReference type="HAMAP-Rule" id="MF_00562"/>
    </source>
</evidence>
<comment type="catalytic activity">
    <reaction evidence="4">
        <text>a D-aminoacyl-tRNA + H2O = a tRNA + a D-alpha-amino acid + H(+)</text>
        <dbReference type="Rhea" id="RHEA:13953"/>
        <dbReference type="Rhea" id="RHEA-COMP:10123"/>
        <dbReference type="Rhea" id="RHEA-COMP:10124"/>
        <dbReference type="ChEBI" id="CHEBI:15377"/>
        <dbReference type="ChEBI" id="CHEBI:15378"/>
        <dbReference type="ChEBI" id="CHEBI:59871"/>
        <dbReference type="ChEBI" id="CHEBI:78442"/>
        <dbReference type="ChEBI" id="CHEBI:79333"/>
        <dbReference type="EC" id="3.1.1.96"/>
    </reaction>
</comment>
<evidence type="ECO:0000256" key="1">
    <source>
        <dbReference type="ARBA" id="ARBA00022723"/>
    </source>
</evidence>
<comment type="similarity">
    <text evidence="4">Belongs to the DtdA deacylase family.</text>
</comment>
<organism evidence="6 7">
    <name type="scientific">Halomarina salina</name>
    <dbReference type="NCBI Taxonomy" id="1872699"/>
    <lineage>
        <taxon>Archaea</taxon>
        <taxon>Methanobacteriati</taxon>
        <taxon>Methanobacteriota</taxon>
        <taxon>Stenosarchaea group</taxon>
        <taxon>Halobacteria</taxon>
        <taxon>Halobacteriales</taxon>
        <taxon>Natronomonadaceae</taxon>
        <taxon>Halomarina</taxon>
    </lineage>
</organism>
<protein>
    <recommendedName>
        <fullName evidence="4">D-aminoacyl-tRNA deacylase</fullName>
        <ecNumber evidence="4">3.1.1.96</ecNumber>
    </recommendedName>
</protein>
<reference evidence="6 7" key="1">
    <citation type="journal article" date="2019" name="Int. J. Syst. Evol. Microbiol.">
        <title>The Global Catalogue of Microorganisms (GCM) 10K type strain sequencing project: providing services to taxonomists for standard genome sequencing and annotation.</title>
        <authorList>
            <consortium name="The Broad Institute Genomics Platform"/>
            <consortium name="The Broad Institute Genome Sequencing Center for Infectious Disease"/>
            <person name="Wu L."/>
            <person name="Ma J."/>
        </authorList>
    </citation>
    <scope>NUCLEOTIDE SEQUENCE [LARGE SCALE GENOMIC DNA]</scope>
    <source>
        <strain evidence="6 7">CGMCC 1.12543</strain>
    </source>
</reference>
<comment type="caution">
    <text evidence="6">The sequence shown here is derived from an EMBL/GenBank/DDBJ whole genome shotgun (WGS) entry which is preliminary data.</text>
</comment>
<comment type="subunit">
    <text evidence="4">Monomer.</text>
</comment>
<dbReference type="Pfam" id="PF04414">
    <property type="entry name" value="tRNA_deacylase"/>
    <property type="match status" value="1"/>
</dbReference>
<dbReference type="InterPro" id="IPR007508">
    <property type="entry name" value="DtdA"/>
</dbReference>
<keyword evidence="7" id="KW-1185">Reference proteome</keyword>
<dbReference type="HAMAP" id="MF_00562">
    <property type="entry name" value="Deacylase_DtdA"/>
    <property type="match status" value="1"/>
</dbReference>
<comment type="catalytic activity">
    <reaction evidence="4">
        <text>glycyl-tRNA(Ala) + H2O = tRNA(Ala) + glycine + H(+)</text>
        <dbReference type="Rhea" id="RHEA:53744"/>
        <dbReference type="Rhea" id="RHEA-COMP:9657"/>
        <dbReference type="Rhea" id="RHEA-COMP:13640"/>
        <dbReference type="ChEBI" id="CHEBI:15377"/>
        <dbReference type="ChEBI" id="CHEBI:15378"/>
        <dbReference type="ChEBI" id="CHEBI:57305"/>
        <dbReference type="ChEBI" id="CHEBI:78442"/>
        <dbReference type="ChEBI" id="CHEBI:78522"/>
        <dbReference type="EC" id="3.1.1.96"/>
    </reaction>
</comment>
<dbReference type="GO" id="GO:0019478">
    <property type="term" value="P:D-amino acid catabolic process"/>
    <property type="evidence" value="ECO:0007669"/>
    <property type="project" value="UniProtKB-UniRule"/>
</dbReference>
<dbReference type="Proteomes" id="UP001596099">
    <property type="component" value="Unassembled WGS sequence"/>
</dbReference>
<comment type="function">
    <text evidence="4">D-aminoacyl-tRNA deacylase with broad substrate specificity. By recycling D-aminoacyl-tRNA to D-amino acids and free tRNA molecules, this enzyme counteracts the toxicity associated with the formation of D-aminoacyl-tRNA entities in vivo.</text>
</comment>
<accession>A0ABD5RJF3</accession>
<keyword evidence="3 4" id="KW-0862">Zinc</keyword>
<dbReference type="EC" id="3.1.1.96" evidence="4"/>
<dbReference type="AlphaFoldDB" id="A0ABD5RJF3"/>
<dbReference type="SUPFAM" id="SSF142535">
    <property type="entry name" value="AF0625-like"/>
    <property type="match status" value="1"/>
</dbReference>
<dbReference type="EMBL" id="JBHSQH010000001">
    <property type="protein sequence ID" value="MFC5970486.1"/>
    <property type="molecule type" value="Genomic_DNA"/>
</dbReference>
<dbReference type="InterPro" id="IPR018033">
    <property type="entry name" value="Deacylase_DtdA_archaea"/>
</dbReference>
<dbReference type="GO" id="GO:0008270">
    <property type="term" value="F:zinc ion binding"/>
    <property type="evidence" value="ECO:0007669"/>
    <property type="project" value="UniProtKB-UniRule"/>
</dbReference>
<evidence type="ECO:0000256" key="2">
    <source>
        <dbReference type="ARBA" id="ARBA00022801"/>
    </source>
</evidence>
<evidence type="ECO:0000313" key="7">
    <source>
        <dbReference type="Proteomes" id="UP001596099"/>
    </source>
</evidence>
<comment type="cofactor">
    <cofactor evidence="4">
        <name>Zn(2+)</name>
        <dbReference type="ChEBI" id="CHEBI:29105"/>
    </cofactor>
    <text evidence="4">Binds 2 Zn(2+) ions per subunit.</text>
</comment>
<evidence type="ECO:0000313" key="6">
    <source>
        <dbReference type="EMBL" id="MFC5970486.1"/>
    </source>
</evidence>
<gene>
    <name evidence="4" type="primary">dtdA</name>
    <name evidence="6" type="ORF">ACFPYI_04005</name>
</gene>
<feature type="region of interest" description="Disordered" evidence="5">
    <location>
        <begin position="9"/>
        <end position="48"/>
    </location>
</feature>
<proteinExistence type="inferred from homology"/>
<feature type="compositionally biased region" description="Basic and acidic residues" evidence="5">
    <location>
        <begin position="11"/>
        <end position="24"/>
    </location>
</feature>
<dbReference type="NCBIfam" id="NF011435">
    <property type="entry name" value="PRK14866.1-1"/>
    <property type="match status" value="1"/>
</dbReference>
<dbReference type="Gene3D" id="3.40.630.50">
    <property type="entry name" value="AF0625-like"/>
    <property type="match status" value="1"/>
</dbReference>
<dbReference type="RefSeq" id="WP_247419733.1">
    <property type="nucleotide sequence ID" value="NZ_JALLGW010000002.1"/>
</dbReference>
<dbReference type="PANTHER" id="PTHR34667:SF1">
    <property type="entry name" value="D-AMINOACYL-TRNA DEACYLASE"/>
    <property type="match status" value="1"/>
</dbReference>
<dbReference type="Gene3D" id="3.40.50.10700">
    <property type="entry name" value="AF0625-like"/>
    <property type="match status" value="1"/>
</dbReference>